<feature type="compositionally biased region" description="Basic and acidic residues" evidence="1">
    <location>
        <begin position="199"/>
        <end position="220"/>
    </location>
</feature>
<feature type="compositionally biased region" description="Basic and acidic residues" evidence="1">
    <location>
        <begin position="131"/>
        <end position="192"/>
    </location>
</feature>
<feature type="compositionally biased region" description="Low complexity" evidence="1">
    <location>
        <begin position="221"/>
        <end position="235"/>
    </location>
</feature>
<feature type="region of interest" description="Disordered" evidence="1">
    <location>
        <begin position="1"/>
        <end position="350"/>
    </location>
</feature>
<organism evidence="3 4">
    <name type="scientific">Sugiyamaella lignohabitans</name>
    <dbReference type="NCBI Taxonomy" id="796027"/>
    <lineage>
        <taxon>Eukaryota</taxon>
        <taxon>Fungi</taxon>
        <taxon>Dikarya</taxon>
        <taxon>Ascomycota</taxon>
        <taxon>Saccharomycotina</taxon>
        <taxon>Dipodascomycetes</taxon>
        <taxon>Dipodascales</taxon>
        <taxon>Trichomonascaceae</taxon>
        <taxon>Sugiyamaella</taxon>
    </lineage>
</organism>
<sequence length="613" mass="67733">MSKAANRLNGSIGPPSRNGSESPVSLPPMLSPTLPAWAEEMIPQRMLSPTLPPEFDDLGSFRSDSTGSSDKKKPSSAATASDRPVILQPVPKRAVAPLISEGNGDHILSNGKDSTINGKKRRPSFIVTLKVDTKERERDRDRDGELSDKSNSESAKNREKVNDRRIGEKTDRSKDRTVTKDGEIRAKERPEKGVASTKLNEKSKRPPVKDGRDSEGELSSKKPSSTNPNSSSKKTIGLGIIEHKSSQNGSSTSNNANTNATTNNTKPSTKRPKINRSYSSSSEDEGPLAESAKRKKISKNQNQNQNQNHNSQTQLPSVKATKQKSEQKDSGAGLTNPASSPISKISSQSAISEEKREKYYRLLRSKMHNWIELAREKKHEADSAMEKKQYSLAAVISVDSLLAFIVGFDYEDRADQMVRRDANRSSWSTLIPFIGRLIINFEQNKIHQLVGLLYQIRALVHMRIASACHSVIQKKTKQLPDTGSSASRAGSGPGSGSDDVDVNKLNQEIVHLTTKYMACHDSSMQDFKLGLTQLSLDDVEKDYPKTWTNRHASPKPSSKHEGGYRPLEDPYYLPMHCFSTLQEAAAFGYKLTKEWADSNNIKCDSWALVKGLC</sequence>
<reference evidence="3 4" key="1">
    <citation type="submission" date="2016-02" db="EMBL/GenBank/DDBJ databases">
        <title>Complete genome sequence and transcriptome regulation of the pentose utilising yeast Sugiyamaella lignohabitans.</title>
        <authorList>
            <person name="Bellasio M."/>
            <person name="Peymann A."/>
            <person name="Valli M."/>
            <person name="Sipitzky M."/>
            <person name="Graf A."/>
            <person name="Sauer M."/>
            <person name="Marx H."/>
            <person name="Mattanovich D."/>
        </authorList>
    </citation>
    <scope>NUCLEOTIDE SEQUENCE [LARGE SCALE GENOMIC DNA]</scope>
    <source>
        <strain evidence="3 4">CBS 10342</strain>
    </source>
</reference>
<dbReference type="Proteomes" id="UP000189580">
    <property type="component" value="Chromosome a"/>
</dbReference>
<protein>
    <recommendedName>
        <fullName evidence="2">Ell binding protein Ebp1 C-terminal domain-containing protein</fullName>
    </recommendedName>
</protein>
<dbReference type="InterPro" id="IPR049403">
    <property type="entry name" value="Ebp1_C"/>
</dbReference>
<proteinExistence type="predicted"/>
<dbReference type="AlphaFoldDB" id="A0A167CMV3"/>
<keyword evidence="4" id="KW-1185">Reference proteome</keyword>
<evidence type="ECO:0000313" key="3">
    <source>
        <dbReference type="EMBL" id="ANB11899.1"/>
    </source>
</evidence>
<feature type="region of interest" description="Disordered" evidence="1">
    <location>
        <begin position="476"/>
        <end position="501"/>
    </location>
</feature>
<feature type="compositionally biased region" description="Low complexity" evidence="1">
    <location>
        <begin position="337"/>
        <end position="350"/>
    </location>
</feature>
<feature type="domain" description="Ell binding protein Ebp1 C-terminal" evidence="2">
    <location>
        <begin position="343"/>
        <end position="552"/>
    </location>
</feature>
<dbReference type="EMBL" id="CP014501">
    <property type="protein sequence ID" value="ANB11899.1"/>
    <property type="molecule type" value="Genomic_DNA"/>
</dbReference>
<feature type="compositionally biased region" description="Low complexity" evidence="1">
    <location>
        <begin position="246"/>
        <end position="267"/>
    </location>
</feature>
<dbReference type="GeneID" id="30033042"/>
<gene>
    <name evidence="3" type="ORF">AWJ20_126</name>
</gene>
<evidence type="ECO:0000259" key="2">
    <source>
        <dbReference type="Pfam" id="PF21204"/>
    </source>
</evidence>
<name>A0A167CMV3_9ASCO</name>
<accession>A0A167CMV3</accession>
<dbReference type="KEGG" id="slb:AWJ20_126"/>
<dbReference type="OrthoDB" id="284473at2759"/>
<evidence type="ECO:0000313" key="4">
    <source>
        <dbReference type="Proteomes" id="UP000189580"/>
    </source>
</evidence>
<dbReference type="RefSeq" id="XP_018734376.1">
    <property type="nucleotide sequence ID" value="XM_018878123.1"/>
</dbReference>
<evidence type="ECO:0000256" key="1">
    <source>
        <dbReference type="SAM" id="MobiDB-lite"/>
    </source>
</evidence>
<dbReference type="Pfam" id="PF21204">
    <property type="entry name" value="Ebp1_C"/>
    <property type="match status" value="1"/>
</dbReference>
<feature type="compositionally biased region" description="Low complexity" evidence="1">
    <location>
        <begin position="300"/>
        <end position="314"/>
    </location>
</feature>